<reference evidence="1" key="1">
    <citation type="journal article" date="2018" name="Genome Announc.">
        <title>Draft Genome Sequence of "Candidatus Phycosocius bacilliformis," an Alphaproteobacterial Ectosymbiont of the Hydrocarbon-Producing Green Alga Botryococcus braunii.</title>
        <authorList>
            <person name="Tanabe Y."/>
            <person name="Yamaguchi H."/>
            <person name="Watanabe M.M."/>
        </authorList>
    </citation>
    <scope>NUCLEOTIDE SEQUENCE [LARGE SCALE GENOMIC DNA]</scope>
    <source>
        <strain evidence="1">BOTRYCO-2</strain>
    </source>
</reference>
<evidence type="ECO:0000313" key="1">
    <source>
        <dbReference type="EMBL" id="GBF56424.1"/>
    </source>
</evidence>
<gene>
    <name evidence="1" type="ORF">PbB2_00080</name>
</gene>
<name>A0A2P2E5U6_9PROT</name>
<proteinExistence type="predicted"/>
<protein>
    <submittedName>
        <fullName evidence="1">Uncharacterized protein</fullName>
    </submittedName>
</protein>
<evidence type="ECO:0000313" key="2">
    <source>
        <dbReference type="Proteomes" id="UP000245086"/>
    </source>
</evidence>
<dbReference type="EMBL" id="BFBR01000001">
    <property type="protein sequence ID" value="GBF56424.1"/>
    <property type="molecule type" value="Genomic_DNA"/>
</dbReference>
<dbReference type="Proteomes" id="UP000245086">
    <property type="component" value="Unassembled WGS sequence"/>
</dbReference>
<comment type="caution">
    <text evidence="1">The sequence shown here is derived from an EMBL/GenBank/DDBJ whole genome shotgun (WGS) entry which is preliminary data.</text>
</comment>
<keyword evidence="2" id="KW-1185">Reference proteome</keyword>
<sequence length="37" mass="3961">MAGADMFTVIDWKGGGLSVRIGKTWHVQLSDDGRAAL</sequence>
<dbReference type="AlphaFoldDB" id="A0A2P2E5U6"/>
<accession>A0A2P2E5U6</accession>
<organism evidence="1 2">
    <name type="scientific">Candidatus Phycosocius bacilliformis</name>
    <dbReference type="NCBI Taxonomy" id="1445552"/>
    <lineage>
        <taxon>Bacteria</taxon>
        <taxon>Pseudomonadati</taxon>
        <taxon>Pseudomonadota</taxon>
        <taxon>Alphaproteobacteria</taxon>
        <taxon>Caulobacterales</taxon>
        <taxon>Caulobacterales incertae sedis</taxon>
        <taxon>Candidatus Phycosocius</taxon>
    </lineage>
</organism>